<dbReference type="SUPFAM" id="SSF53335">
    <property type="entry name" value="S-adenosyl-L-methionine-dependent methyltransferases"/>
    <property type="match status" value="1"/>
</dbReference>
<dbReference type="OMA" id="YEVVYGH"/>
<dbReference type="VEuPathDB" id="TriTrypDB:BSAL_65470"/>
<reference evidence="6" key="1">
    <citation type="submission" date="2015-09" db="EMBL/GenBank/DDBJ databases">
        <authorList>
            <consortium name="Pathogen Informatics"/>
        </authorList>
    </citation>
    <scope>NUCLEOTIDE SEQUENCE [LARGE SCALE GENOMIC DNA]</scope>
    <source>
        <strain evidence="6">Lake Konstanz</strain>
    </source>
</reference>
<keyword evidence="2 5" id="KW-0808">Transferase</keyword>
<keyword evidence="1 5" id="KW-0489">Methyltransferase</keyword>
<organism evidence="5 6">
    <name type="scientific">Bodo saltans</name>
    <name type="common">Flagellated protozoan</name>
    <dbReference type="NCBI Taxonomy" id="75058"/>
    <lineage>
        <taxon>Eukaryota</taxon>
        <taxon>Discoba</taxon>
        <taxon>Euglenozoa</taxon>
        <taxon>Kinetoplastea</taxon>
        <taxon>Metakinetoplastina</taxon>
        <taxon>Eubodonida</taxon>
        <taxon>Bodonidae</taxon>
        <taxon>Bodo</taxon>
    </lineage>
</organism>
<dbReference type="GO" id="GO:0032259">
    <property type="term" value="P:methylation"/>
    <property type="evidence" value="ECO:0007669"/>
    <property type="project" value="UniProtKB-KW"/>
</dbReference>
<feature type="domain" description="Methyltransferase type 11" evidence="4">
    <location>
        <begin position="65"/>
        <end position="170"/>
    </location>
</feature>
<dbReference type="PANTHER" id="PTHR13090">
    <property type="entry name" value="ARGININE-HYDROXYLASE NDUFAF5, MITOCHONDRIAL"/>
    <property type="match status" value="1"/>
</dbReference>
<dbReference type="GO" id="GO:0008757">
    <property type="term" value="F:S-adenosylmethionine-dependent methyltransferase activity"/>
    <property type="evidence" value="ECO:0007669"/>
    <property type="project" value="InterPro"/>
</dbReference>
<dbReference type="GO" id="GO:0032981">
    <property type="term" value="P:mitochondrial respiratory chain complex I assembly"/>
    <property type="evidence" value="ECO:0007669"/>
    <property type="project" value="TreeGrafter"/>
</dbReference>
<dbReference type="Gene3D" id="3.40.50.150">
    <property type="entry name" value="Vaccinia Virus protein VP39"/>
    <property type="match status" value="1"/>
</dbReference>
<keyword evidence="6" id="KW-1185">Reference proteome</keyword>
<dbReference type="AlphaFoldDB" id="A0A0S4ISY2"/>
<proteinExistence type="predicted"/>
<feature type="region of interest" description="Disordered" evidence="3">
    <location>
        <begin position="357"/>
        <end position="390"/>
    </location>
</feature>
<sequence>MSQLKAPSYTRVSPTRTLQSKIFNRKVKALQRSRIDPSACHLHRICAEQLLDRRSFIKRETPVVLEVGAHGGWYFKAMLKAQNFGGLKQYIQTDISEDRLNQNYEEIKDLIPPGVEFVQICCDEEDENPFGLPDRSVDMICSNLSMHWCNDLEGTMGSFRKTLKRDGFVLMTMFGGNTLYELRSCLSMAQTDTLGGVAPHVSPMVDGAGISTLLLQSGFNLPSIDLDRHVLMYESPFHVMEHISAMGESACHLIKKPLSRDVLAGSAALYDHLYKKNHLIPATFEIFYAIGWSPHPSQASPLERGSATVPLSSISTSEHKDLRKALDQYAENPTDPALQSNAEELWRKLRDDTVATAQKRGIDTRGLDSGSTTTNSPEQLAAKKPAPPFQ</sequence>
<evidence type="ECO:0000313" key="6">
    <source>
        <dbReference type="Proteomes" id="UP000051952"/>
    </source>
</evidence>
<dbReference type="CDD" id="cd02440">
    <property type="entry name" value="AdoMet_MTases"/>
    <property type="match status" value="1"/>
</dbReference>
<dbReference type="InterPro" id="IPR013216">
    <property type="entry name" value="Methyltransf_11"/>
</dbReference>
<evidence type="ECO:0000313" key="5">
    <source>
        <dbReference type="EMBL" id="CUF75128.1"/>
    </source>
</evidence>
<dbReference type="EMBL" id="CYKH01000397">
    <property type="protein sequence ID" value="CUF75128.1"/>
    <property type="molecule type" value="Genomic_DNA"/>
</dbReference>
<dbReference type="InterPro" id="IPR050602">
    <property type="entry name" value="Malonyl-ACP_OMT"/>
</dbReference>
<gene>
    <name evidence="5" type="ORF">BSAL_65470</name>
</gene>
<accession>A0A0S4ISY2</accession>
<evidence type="ECO:0000259" key="4">
    <source>
        <dbReference type="Pfam" id="PF08241"/>
    </source>
</evidence>
<evidence type="ECO:0000256" key="2">
    <source>
        <dbReference type="ARBA" id="ARBA00022679"/>
    </source>
</evidence>
<dbReference type="OrthoDB" id="16816at2759"/>
<dbReference type="InterPro" id="IPR029063">
    <property type="entry name" value="SAM-dependent_MTases_sf"/>
</dbReference>
<dbReference type="Pfam" id="PF08241">
    <property type="entry name" value="Methyltransf_11"/>
    <property type="match status" value="1"/>
</dbReference>
<evidence type="ECO:0000256" key="1">
    <source>
        <dbReference type="ARBA" id="ARBA00022603"/>
    </source>
</evidence>
<dbReference type="PANTHER" id="PTHR13090:SF1">
    <property type="entry name" value="ARGININE-HYDROXYLASE NDUFAF5, MITOCHONDRIAL"/>
    <property type="match status" value="1"/>
</dbReference>
<name>A0A0S4ISY2_BODSA</name>
<evidence type="ECO:0000256" key="3">
    <source>
        <dbReference type="SAM" id="MobiDB-lite"/>
    </source>
</evidence>
<dbReference type="GO" id="GO:0005739">
    <property type="term" value="C:mitochondrion"/>
    <property type="evidence" value="ECO:0007669"/>
    <property type="project" value="TreeGrafter"/>
</dbReference>
<feature type="compositionally biased region" description="Polar residues" evidence="3">
    <location>
        <begin position="369"/>
        <end position="378"/>
    </location>
</feature>
<protein>
    <submittedName>
        <fullName evidence="5">Methyltransferase family 23, putative</fullName>
    </submittedName>
</protein>
<dbReference type="Proteomes" id="UP000051952">
    <property type="component" value="Unassembled WGS sequence"/>
</dbReference>